<evidence type="ECO:0000256" key="11">
    <source>
        <dbReference type="ARBA" id="ARBA00023136"/>
    </source>
</evidence>
<keyword evidence="9 12" id="KW-1133">Transmembrane helix</keyword>
<dbReference type="Pfam" id="PF06580">
    <property type="entry name" value="His_kinase"/>
    <property type="match status" value="1"/>
</dbReference>
<evidence type="ECO:0000256" key="10">
    <source>
        <dbReference type="ARBA" id="ARBA00023012"/>
    </source>
</evidence>
<dbReference type="EMBL" id="FOTR01000005">
    <property type="protein sequence ID" value="SFL90843.1"/>
    <property type="molecule type" value="Genomic_DNA"/>
</dbReference>
<keyword evidence="5 12" id="KW-0812">Transmembrane</keyword>
<dbReference type="GO" id="GO:0005886">
    <property type="term" value="C:plasma membrane"/>
    <property type="evidence" value="ECO:0007669"/>
    <property type="project" value="UniProtKB-SubCell"/>
</dbReference>
<evidence type="ECO:0000256" key="4">
    <source>
        <dbReference type="ARBA" id="ARBA00022679"/>
    </source>
</evidence>
<keyword evidence="4" id="KW-0808">Transferase</keyword>
<evidence type="ECO:0000256" key="6">
    <source>
        <dbReference type="ARBA" id="ARBA00022741"/>
    </source>
</evidence>
<protein>
    <submittedName>
        <fullName evidence="15">Two-component system, sensor histidine kinase YesM</fullName>
    </submittedName>
</protein>
<evidence type="ECO:0000256" key="5">
    <source>
        <dbReference type="ARBA" id="ARBA00022692"/>
    </source>
</evidence>
<sequence>MMNKILIKNIVLFLFPVLIPVFILGSFAIIITDKYMKESITTNNLNLLQQLDQQTSLVLNDMHLLHLDYNWNPEIILSLQNILDSEFLTLQQKRNLEYGEGTLRRKAIATPYIHSIYVYYMNDKDRVLTSRAGVTSISSMHDTEWFEEFDKSSKKEELWMRTRSISEFSFESPEPVISIYKNIFKTSAQHVEGIIVLNIYQSYFKDLMNELNHYQDQNIFVLDENHQKLYENTTSNSINPSELDLTNQQESYSMKLDGNTYIVHQLFSDEYQLRYISVIEDNIIYNIPNQLRWFTLLFVLLSLILGAATIYYLSQKNAKHVHKIISTLNTTSQHEEWTKKLSFKDNEYQLIVQRILKNYVNQSNLEKELKENKYQLQSAELLALQNQINPHFLSNTLTIIYWRAMALTGQPNKVTKMVETLTDILHFSLRIKQHTVTLAEEIHHTQNYIDIIKIRSDHPFSIIWDYDEKLLDKQVLKFMLQPIIENSLAHGIDHQSNQELTIKIKIHVLEDKIHVTMIDSGKGISKENLHALRREIQSESLSTKHIGLANTNKRLELIFNSRYTFIIRSKERWGTSITIVHPIKD</sequence>
<keyword evidence="16" id="KW-1185">Reference proteome</keyword>
<dbReference type="STRING" id="334253.SAMN04487943_10544"/>
<feature type="domain" description="Signal transduction histidine kinase internal region" evidence="14">
    <location>
        <begin position="379"/>
        <end position="458"/>
    </location>
</feature>
<dbReference type="GO" id="GO:0005524">
    <property type="term" value="F:ATP binding"/>
    <property type="evidence" value="ECO:0007669"/>
    <property type="project" value="UniProtKB-KW"/>
</dbReference>
<evidence type="ECO:0000256" key="8">
    <source>
        <dbReference type="ARBA" id="ARBA00022840"/>
    </source>
</evidence>
<proteinExistence type="predicted"/>
<keyword evidence="7 15" id="KW-0418">Kinase</keyword>
<dbReference type="GO" id="GO:0000155">
    <property type="term" value="F:phosphorelay sensor kinase activity"/>
    <property type="evidence" value="ECO:0007669"/>
    <property type="project" value="InterPro"/>
</dbReference>
<dbReference type="Pfam" id="PF02518">
    <property type="entry name" value="HATPase_c"/>
    <property type="match status" value="1"/>
</dbReference>
<comment type="subcellular location">
    <subcellularLocation>
        <location evidence="1">Cell membrane</location>
        <topology evidence="1">Multi-pass membrane protein</topology>
    </subcellularLocation>
</comment>
<dbReference type="InterPro" id="IPR050640">
    <property type="entry name" value="Bact_2-comp_sensor_kinase"/>
</dbReference>
<accession>A0A1I4LJ68</accession>
<evidence type="ECO:0000259" key="14">
    <source>
        <dbReference type="Pfam" id="PF06580"/>
    </source>
</evidence>
<name>A0A1I4LJ68_9BACI</name>
<keyword evidence="2" id="KW-1003">Cell membrane</keyword>
<organism evidence="15 16">
    <name type="scientific">Gracilibacillus orientalis</name>
    <dbReference type="NCBI Taxonomy" id="334253"/>
    <lineage>
        <taxon>Bacteria</taxon>
        <taxon>Bacillati</taxon>
        <taxon>Bacillota</taxon>
        <taxon>Bacilli</taxon>
        <taxon>Bacillales</taxon>
        <taxon>Bacillaceae</taxon>
        <taxon>Gracilibacillus</taxon>
    </lineage>
</organism>
<dbReference type="SUPFAM" id="SSF55874">
    <property type="entry name" value="ATPase domain of HSP90 chaperone/DNA topoisomerase II/histidine kinase"/>
    <property type="match status" value="1"/>
</dbReference>
<evidence type="ECO:0000259" key="13">
    <source>
        <dbReference type="Pfam" id="PF02518"/>
    </source>
</evidence>
<gene>
    <name evidence="15" type="ORF">SAMN04487943_10544</name>
</gene>
<feature type="domain" description="Histidine kinase/HSP90-like ATPase" evidence="13">
    <location>
        <begin position="480"/>
        <end position="582"/>
    </location>
</feature>
<reference evidence="16" key="1">
    <citation type="submission" date="2016-10" db="EMBL/GenBank/DDBJ databases">
        <authorList>
            <person name="Varghese N."/>
            <person name="Submissions S."/>
        </authorList>
    </citation>
    <scope>NUCLEOTIDE SEQUENCE [LARGE SCALE GENOMIC DNA]</scope>
    <source>
        <strain evidence="16">CGMCC 1.4250</strain>
    </source>
</reference>
<evidence type="ECO:0000313" key="15">
    <source>
        <dbReference type="EMBL" id="SFL90843.1"/>
    </source>
</evidence>
<dbReference type="InterPro" id="IPR036890">
    <property type="entry name" value="HATPase_C_sf"/>
</dbReference>
<evidence type="ECO:0000256" key="7">
    <source>
        <dbReference type="ARBA" id="ARBA00022777"/>
    </source>
</evidence>
<keyword evidence="10" id="KW-0902">Two-component regulatory system</keyword>
<keyword evidence="6" id="KW-0547">Nucleotide-binding</keyword>
<dbReference type="Proteomes" id="UP000198565">
    <property type="component" value="Unassembled WGS sequence"/>
</dbReference>
<evidence type="ECO:0000256" key="1">
    <source>
        <dbReference type="ARBA" id="ARBA00004651"/>
    </source>
</evidence>
<evidence type="ECO:0000256" key="12">
    <source>
        <dbReference type="SAM" id="Phobius"/>
    </source>
</evidence>
<keyword evidence="3" id="KW-0597">Phosphoprotein</keyword>
<dbReference type="PANTHER" id="PTHR34220">
    <property type="entry name" value="SENSOR HISTIDINE KINASE YPDA"/>
    <property type="match status" value="1"/>
</dbReference>
<feature type="transmembrane region" description="Helical" evidence="12">
    <location>
        <begin position="293"/>
        <end position="313"/>
    </location>
</feature>
<evidence type="ECO:0000256" key="2">
    <source>
        <dbReference type="ARBA" id="ARBA00022475"/>
    </source>
</evidence>
<dbReference type="InterPro" id="IPR003594">
    <property type="entry name" value="HATPase_dom"/>
</dbReference>
<feature type="transmembrane region" description="Helical" evidence="12">
    <location>
        <begin position="12"/>
        <end position="31"/>
    </location>
</feature>
<evidence type="ECO:0000256" key="9">
    <source>
        <dbReference type="ARBA" id="ARBA00022989"/>
    </source>
</evidence>
<dbReference type="AlphaFoldDB" id="A0A1I4LJ68"/>
<dbReference type="OrthoDB" id="1729609at2"/>
<dbReference type="InterPro" id="IPR010559">
    <property type="entry name" value="Sig_transdc_His_kin_internal"/>
</dbReference>
<keyword evidence="11 12" id="KW-0472">Membrane</keyword>
<evidence type="ECO:0000313" key="16">
    <source>
        <dbReference type="Proteomes" id="UP000198565"/>
    </source>
</evidence>
<keyword evidence="8" id="KW-0067">ATP-binding</keyword>
<dbReference type="Gene3D" id="3.30.565.10">
    <property type="entry name" value="Histidine kinase-like ATPase, C-terminal domain"/>
    <property type="match status" value="1"/>
</dbReference>
<evidence type="ECO:0000256" key="3">
    <source>
        <dbReference type="ARBA" id="ARBA00022553"/>
    </source>
</evidence>
<dbReference type="PANTHER" id="PTHR34220:SF11">
    <property type="entry name" value="SENSOR PROTEIN KINASE HPTS"/>
    <property type="match status" value="1"/>
</dbReference>